<dbReference type="PANTHER" id="PTHR22923">
    <property type="entry name" value="CEREBELLIN-RELATED"/>
    <property type="match status" value="1"/>
</dbReference>
<feature type="signal peptide" evidence="5">
    <location>
        <begin position="1"/>
        <end position="18"/>
    </location>
</feature>
<evidence type="ECO:0000313" key="8">
    <source>
        <dbReference type="Proteomes" id="UP000596742"/>
    </source>
</evidence>
<dbReference type="OrthoDB" id="6167828at2759"/>
<keyword evidence="4" id="KW-0175">Coiled coil</keyword>
<comment type="caution">
    <text evidence="7">The sequence shown here is derived from an EMBL/GenBank/DDBJ whole genome shotgun (WGS) entry which is preliminary data.</text>
</comment>
<dbReference type="InterPro" id="IPR001073">
    <property type="entry name" value="C1q_dom"/>
</dbReference>
<dbReference type="EMBL" id="UYJE01010295">
    <property type="protein sequence ID" value="VDI81868.1"/>
    <property type="molecule type" value="Genomic_DNA"/>
</dbReference>
<feature type="domain" description="C1q" evidence="6">
    <location>
        <begin position="192"/>
        <end position="300"/>
    </location>
</feature>
<evidence type="ECO:0000256" key="4">
    <source>
        <dbReference type="SAM" id="Coils"/>
    </source>
</evidence>
<evidence type="ECO:0000256" key="3">
    <source>
        <dbReference type="ARBA" id="ARBA00022729"/>
    </source>
</evidence>
<keyword evidence="8" id="KW-1185">Reference proteome</keyword>
<organism evidence="7 8">
    <name type="scientific">Mytilus galloprovincialis</name>
    <name type="common">Mediterranean mussel</name>
    <dbReference type="NCBI Taxonomy" id="29158"/>
    <lineage>
        <taxon>Eukaryota</taxon>
        <taxon>Metazoa</taxon>
        <taxon>Spiralia</taxon>
        <taxon>Lophotrochozoa</taxon>
        <taxon>Mollusca</taxon>
        <taxon>Bivalvia</taxon>
        <taxon>Autobranchia</taxon>
        <taxon>Pteriomorphia</taxon>
        <taxon>Mytilida</taxon>
        <taxon>Mytiloidea</taxon>
        <taxon>Mytilidae</taxon>
        <taxon>Mytilinae</taxon>
        <taxon>Mytilus</taxon>
    </lineage>
</organism>
<feature type="coiled-coil region" evidence="4">
    <location>
        <begin position="37"/>
        <end position="64"/>
    </location>
</feature>
<comment type="subcellular location">
    <subcellularLocation>
        <location evidence="1">Secreted</location>
    </subcellularLocation>
</comment>
<keyword evidence="2" id="KW-0964">Secreted</keyword>
<gene>
    <name evidence="7" type="ORF">MGAL_10B062301</name>
</gene>
<protein>
    <recommendedName>
        <fullName evidence="6">C1q domain-containing protein</fullName>
    </recommendedName>
</protein>
<accession>A0A8B6HNN0</accession>
<evidence type="ECO:0000313" key="7">
    <source>
        <dbReference type="EMBL" id="VDI81868.1"/>
    </source>
</evidence>
<dbReference type="AlphaFoldDB" id="A0A8B6HNN0"/>
<evidence type="ECO:0000256" key="5">
    <source>
        <dbReference type="SAM" id="SignalP"/>
    </source>
</evidence>
<dbReference type="PANTHER" id="PTHR22923:SF116">
    <property type="entry name" value="C1Q DOMAIN-CONTAINING PROTEIN"/>
    <property type="match status" value="1"/>
</dbReference>
<dbReference type="Gene3D" id="2.60.120.40">
    <property type="match status" value="1"/>
</dbReference>
<proteinExistence type="predicted"/>
<dbReference type="Proteomes" id="UP000596742">
    <property type="component" value="Unassembled WGS sequence"/>
</dbReference>
<evidence type="ECO:0000256" key="2">
    <source>
        <dbReference type="ARBA" id="ARBA00022525"/>
    </source>
</evidence>
<dbReference type="Pfam" id="PF00386">
    <property type="entry name" value="C1q"/>
    <property type="match status" value="1"/>
</dbReference>
<keyword evidence="3 5" id="KW-0732">Signal</keyword>
<dbReference type="InterPro" id="IPR008983">
    <property type="entry name" value="Tumour_necrosis_fac-like_dom"/>
</dbReference>
<dbReference type="SUPFAM" id="SSF49842">
    <property type="entry name" value="TNF-like"/>
    <property type="match status" value="1"/>
</dbReference>
<name>A0A8B6HNN0_MYTGA</name>
<sequence length="312" mass="36108">MIFFQFVCLILSIFATLASSIGSESGSLSACSKFDFEEKVLEKLVRLEHKMEVYTEKMKLWEESVSTSLDKVVEAKIKTETFIESMRETQRQYQTRFNESLLETIEHFKLQSENKTEMYERKMNTLLESFSFKIQELSEAERKRESATQVSLDQEQNRFNASFDKIVENFQVRFNKSLQEIALNQQKVALTACHSRQSTVSSGKIVHFSDIRTNIGIIDVSSYKSTGKFVCTVAGLYHISAVMMSNTNDAVYYIYKNNSRIITTLYGQIDHYYETRTSVFVTMLNVGDEITVRTKGSQYIYEYSCFTIVKLN</sequence>
<reference evidence="7" key="1">
    <citation type="submission" date="2018-11" db="EMBL/GenBank/DDBJ databases">
        <authorList>
            <person name="Alioto T."/>
            <person name="Alioto T."/>
        </authorList>
    </citation>
    <scope>NUCLEOTIDE SEQUENCE</scope>
</reference>
<dbReference type="GO" id="GO:0005576">
    <property type="term" value="C:extracellular region"/>
    <property type="evidence" value="ECO:0007669"/>
    <property type="project" value="UniProtKB-SubCell"/>
</dbReference>
<feature type="chain" id="PRO_5032989720" description="C1q domain-containing protein" evidence="5">
    <location>
        <begin position="19"/>
        <end position="312"/>
    </location>
</feature>
<evidence type="ECO:0000256" key="1">
    <source>
        <dbReference type="ARBA" id="ARBA00004613"/>
    </source>
</evidence>
<dbReference type="InterPro" id="IPR050822">
    <property type="entry name" value="Cerebellin_Synaptic_Org"/>
</dbReference>
<evidence type="ECO:0000259" key="6">
    <source>
        <dbReference type="Pfam" id="PF00386"/>
    </source>
</evidence>